<keyword evidence="2" id="KW-0624">Polysaccharide degradation</keyword>
<dbReference type="Gene3D" id="2.60.40.10">
    <property type="entry name" value="Immunoglobulins"/>
    <property type="match status" value="1"/>
</dbReference>
<dbReference type="InterPro" id="IPR013783">
    <property type="entry name" value="Ig-like_fold"/>
</dbReference>
<dbReference type="InterPro" id="IPR003961">
    <property type="entry name" value="FN3_dom"/>
</dbReference>
<dbReference type="SUPFAM" id="SSF49265">
    <property type="entry name" value="Fibronectin type III"/>
    <property type="match status" value="1"/>
</dbReference>
<dbReference type="GO" id="GO:0016798">
    <property type="term" value="F:hydrolase activity, acting on glycosyl bonds"/>
    <property type="evidence" value="ECO:0007669"/>
    <property type="project" value="UniProtKB-KW"/>
</dbReference>
<keyword evidence="6" id="KW-1185">Reference proteome</keyword>
<accession>A0A1G7T9Y5</accession>
<evidence type="ECO:0000256" key="2">
    <source>
        <dbReference type="ARBA" id="ARBA00023326"/>
    </source>
</evidence>
<dbReference type="InterPro" id="IPR036116">
    <property type="entry name" value="FN3_sf"/>
</dbReference>
<keyword evidence="1" id="KW-0378">Hydrolase</keyword>
<name>A0A1G7T9Y5_9ACTN</name>
<dbReference type="RefSeq" id="WP_091062616.1">
    <property type="nucleotide sequence ID" value="NZ_FNCF01000003.1"/>
</dbReference>
<protein>
    <submittedName>
        <fullName evidence="5">Fibronectin type III domain-containing protein</fullName>
    </submittedName>
</protein>
<dbReference type="Pfam" id="PF13290">
    <property type="entry name" value="CHB_HEX_C_1"/>
    <property type="match status" value="1"/>
</dbReference>
<keyword evidence="1" id="KW-0326">Glycosidase</keyword>
<reference evidence="6" key="1">
    <citation type="submission" date="2016-10" db="EMBL/GenBank/DDBJ databases">
        <authorList>
            <person name="Varghese N."/>
            <person name="Submissions S."/>
        </authorList>
    </citation>
    <scope>NUCLEOTIDE SEQUENCE [LARGE SCALE GENOMIC DNA]</scope>
    <source>
        <strain evidence="6">DSM 44526</strain>
    </source>
</reference>
<gene>
    <name evidence="5" type="ORF">SAMN05660324_2351</name>
</gene>
<sequence length="672" mass="66452">MPAHRAHPPATTGRRPRWRRALLATTALVAAAVPAVVVAQSAKAAVPVFPDNIVVFPDRDMVSLEGFAAASGQRVTIEVRRGGVLVGQTFGTGASATAIAAGAPVVEVNHPGGVCWGAGGSTLSVTPDIRPGDVVTVAFGSVTADTTVQDAQVTGSSVSGTELTVTGHIGSGVDPAFLEQRIINPSMRDDPTIARRDVRAVTGPEVAAPKGSYSSGLSVTGTSFTAHYTFATDAAAQLAAEGALRAMTWQNQDADGNRQGLTIAEAGETGGPGMGGCPAGATGQGPRSPSAVTATQAGGDVDVRWTPAAQNPGTSPVLGWTVRLVSRQSAAGVVTETGVRIADPAATRVALPGELAGHRVEVRALSDAGESWPPALDGVTAPPGSTDATPPPVSASPAGGQVTGPVTVTLTTESTSLTGIYYTLDGTSPLDGPDTAAPTSTPYTGPITVSPTAGTPVVLRYVAIDAAGNSSLVKNETYTLTAPSAPGAPTIGTVTAGDGRATVNWTAPTSPGTSPVTGYTVTATPRTGTPVRGTAGPGATQLVLTGLTNGVVHDVVVTATNGVGTGPASAAAQVTPTRPATDTVTVTRASWKVGDLRVEGTGSVPGATVSIRSGGPTGPVLGTAVVGTPAAGAATGTWTFRLRTAAAGTRPADVYVTSSGGGQVGPVTLANA</sequence>
<organism evidence="5 6">
    <name type="scientific">Klenkia brasiliensis</name>
    <dbReference type="NCBI Taxonomy" id="333142"/>
    <lineage>
        <taxon>Bacteria</taxon>
        <taxon>Bacillati</taxon>
        <taxon>Actinomycetota</taxon>
        <taxon>Actinomycetes</taxon>
        <taxon>Geodermatophilales</taxon>
        <taxon>Geodermatophilaceae</taxon>
        <taxon>Klenkia</taxon>
    </lineage>
</organism>
<dbReference type="AlphaFoldDB" id="A0A1G7T9Y5"/>
<evidence type="ECO:0000313" key="5">
    <source>
        <dbReference type="EMBL" id="SDG31410.1"/>
    </source>
</evidence>
<evidence type="ECO:0000256" key="1">
    <source>
        <dbReference type="ARBA" id="ARBA00023295"/>
    </source>
</evidence>
<dbReference type="CDD" id="cd00063">
    <property type="entry name" value="FN3"/>
    <property type="match status" value="1"/>
</dbReference>
<dbReference type="Proteomes" id="UP000198863">
    <property type="component" value="Unassembled WGS sequence"/>
</dbReference>
<feature type="domain" description="Fibronectin type-III" evidence="4">
    <location>
        <begin position="485"/>
        <end position="580"/>
    </location>
</feature>
<evidence type="ECO:0000313" key="6">
    <source>
        <dbReference type="Proteomes" id="UP000198863"/>
    </source>
</evidence>
<keyword evidence="2" id="KW-0119">Carbohydrate metabolism</keyword>
<dbReference type="EMBL" id="FNCF01000003">
    <property type="protein sequence ID" value="SDG31410.1"/>
    <property type="molecule type" value="Genomic_DNA"/>
</dbReference>
<dbReference type="InterPro" id="IPR059177">
    <property type="entry name" value="GH29D-like_dom"/>
</dbReference>
<evidence type="ECO:0000256" key="3">
    <source>
        <dbReference type="SAM" id="MobiDB-lite"/>
    </source>
</evidence>
<feature type="region of interest" description="Disordered" evidence="3">
    <location>
        <begin position="368"/>
        <end position="404"/>
    </location>
</feature>
<evidence type="ECO:0000259" key="4">
    <source>
        <dbReference type="PROSITE" id="PS50853"/>
    </source>
</evidence>
<dbReference type="PROSITE" id="PS50853">
    <property type="entry name" value="FN3"/>
    <property type="match status" value="1"/>
</dbReference>
<proteinExistence type="predicted"/>
<dbReference type="SMART" id="SM00060">
    <property type="entry name" value="FN3"/>
    <property type="match status" value="2"/>
</dbReference>
<dbReference type="OrthoDB" id="3832207at2"/>
<dbReference type="GO" id="GO:0000272">
    <property type="term" value="P:polysaccharide catabolic process"/>
    <property type="evidence" value="ECO:0007669"/>
    <property type="project" value="UniProtKB-KW"/>
</dbReference>
<dbReference type="Pfam" id="PF00041">
    <property type="entry name" value="fn3"/>
    <property type="match status" value="1"/>
</dbReference>